<comment type="caution">
    <text evidence="2">The sequence shown here is derived from an EMBL/GenBank/DDBJ whole genome shotgun (WGS) entry which is preliminary data.</text>
</comment>
<dbReference type="EMBL" id="BARW01025569">
    <property type="protein sequence ID" value="GAJ10016.1"/>
    <property type="molecule type" value="Genomic_DNA"/>
</dbReference>
<proteinExistence type="predicted"/>
<gene>
    <name evidence="2" type="ORF">S12H4_41880</name>
</gene>
<name>X1VA45_9ZZZZ</name>
<reference evidence="2" key="1">
    <citation type="journal article" date="2014" name="Front. Microbiol.">
        <title>High frequency of phylogenetically diverse reductive dehalogenase-homologous genes in deep subseafloor sedimentary metagenomes.</title>
        <authorList>
            <person name="Kawai M."/>
            <person name="Futagami T."/>
            <person name="Toyoda A."/>
            <person name="Takaki Y."/>
            <person name="Nishi S."/>
            <person name="Hori S."/>
            <person name="Arai W."/>
            <person name="Tsubouchi T."/>
            <person name="Morono Y."/>
            <person name="Uchiyama I."/>
            <person name="Ito T."/>
            <person name="Fujiyama A."/>
            <person name="Inagaki F."/>
            <person name="Takami H."/>
        </authorList>
    </citation>
    <scope>NUCLEOTIDE SEQUENCE</scope>
    <source>
        <strain evidence="2">Expedition CK06-06</strain>
    </source>
</reference>
<protein>
    <submittedName>
        <fullName evidence="2">Uncharacterized protein</fullName>
    </submittedName>
</protein>
<accession>X1VA45</accession>
<feature type="region of interest" description="Disordered" evidence="1">
    <location>
        <begin position="1"/>
        <end position="36"/>
    </location>
</feature>
<feature type="compositionally biased region" description="Basic and acidic residues" evidence="1">
    <location>
        <begin position="1"/>
        <end position="13"/>
    </location>
</feature>
<evidence type="ECO:0000256" key="1">
    <source>
        <dbReference type="SAM" id="MobiDB-lite"/>
    </source>
</evidence>
<feature type="non-terminal residue" evidence="2">
    <location>
        <position position="1"/>
    </location>
</feature>
<dbReference type="AlphaFoldDB" id="X1VA45"/>
<organism evidence="2">
    <name type="scientific">marine sediment metagenome</name>
    <dbReference type="NCBI Taxonomy" id="412755"/>
    <lineage>
        <taxon>unclassified sequences</taxon>
        <taxon>metagenomes</taxon>
        <taxon>ecological metagenomes</taxon>
    </lineage>
</organism>
<evidence type="ECO:0000313" key="2">
    <source>
        <dbReference type="EMBL" id="GAJ10016.1"/>
    </source>
</evidence>
<sequence>WKEILLSCPKKDPGAPAQKIRNKDVDSYVESVAEGH</sequence>